<dbReference type="EMBL" id="ADMC01000016">
    <property type="protein sequence ID" value="EHP48870.1"/>
    <property type="molecule type" value="Genomic_DNA"/>
</dbReference>
<dbReference type="InterPro" id="IPR003018">
    <property type="entry name" value="GAF"/>
</dbReference>
<dbReference type="GeneID" id="98068606"/>
<keyword evidence="3" id="KW-1185">Reference proteome</keyword>
<proteinExistence type="predicted"/>
<dbReference type="STRING" id="742817.HMPREF9449_01015"/>
<evidence type="ECO:0000313" key="3">
    <source>
        <dbReference type="Proteomes" id="UP000004892"/>
    </source>
</evidence>
<feature type="domain" description="GAF" evidence="1">
    <location>
        <begin position="47"/>
        <end position="140"/>
    </location>
</feature>
<name>H1DFH9_9BACT</name>
<gene>
    <name evidence="2" type="ORF">HMPREF9449_01015</name>
</gene>
<dbReference type="InterPro" id="IPR029016">
    <property type="entry name" value="GAF-like_dom_sf"/>
</dbReference>
<dbReference type="Gene3D" id="3.30.450.40">
    <property type="match status" value="1"/>
</dbReference>
<dbReference type="Pfam" id="PF13185">
    <property type="entry name" value="GAF_2"/>
    <property type="match status" value="1"/>
</dbReference>
<dbReference type="HOGENOM" id="CLU_077738_2_1_10"/>
<dbReference type="RefSeq" id="WP_009136163.1">
    <property type="nucleotide sequence ID" value="NZ_JH594596.1"/>
</dbReference>
<evidence type="ECO:0000259" key="1">
    <source>
        <dbReference type="Pfam" id="PF13185"/>
    </source>
</evidence>
<organism evidence="2 3">
    <name type="scientific">Odoribacter laneus YIT 12061</name>
    <dbReference type="NCBI Taxonomy" id="742817"/>
    <lineage>
        <taxon>Bacteria</taxon>
        <taxon>Pseudomonadati</taxon>
        <taxon>Bacteroidota</taxon>
        <taxon>Bacteroidia</taxon>
        <taxon>Bacteroidales</taxon>
        <taxon>Odoribacteraceae</taxon>
        <taxon>Odoribacter</taxon>
    </lineage>
</organism>
<sequence length="153" mass="17379">MSKKLEKYERLYEQISHYVVTTPDRWARLATIEAVLHHKMQLFFWTGVYVLVEGELIVRSYQGPVACQKLRQHTGVCWAAVDSGKTVIVKNVAEFSGHIACNPATKSEIVLPLRDEKGQIYGCLDIDSDQLGAFDEEDEQGLLKILQLVDKEK</sequence>
<evidence type="ECO:0000313" key="2">
    <source>
        <dbReference type="EMBL" id="EHP48870.1"/>
    </source>
</evidence>
<comment type="caution">
    <text evidence="2">The sequence shown here is derived from an EMBL/GenBank/DDBJ whole genome shotgun (WGS) entry which is preliminary data.</text>
</comment>
<dbReference type="eggNOG" id="COG1956">
    <property type="taxonomic scope" value="Bacteria"/>
</dbReference>
<dbReference type="PATRIC" id="fig|742817.3.peg.1075"/>
<dbReference type="Proteomes" id="UP000004892">
    <property type="component" value="Unassembled WGS sequence"/>
</dbReference>
<reference evidence="2 3" key="1">
    <citation type="submission" date="2012-01" db="EMBL/GenBank/DDBJ databases">
        <title>The Genome Sequence of Odoribacter laneus YIT 12061.</title>
        <authorList>
            <consortium name="The Broad Institute Genome Sequencing Platform"/>
            <person name="Earl A."/>
            <person name="Ward D."/>
            <person name="Feldgarden M."/>
            <person name="Gevers D."/>
            <person name="Morotomi M."/>
            <person name="Young S.K."/>
            <person name="Zeng Q."/>
            <person name="Gargeya S."/>
            <person name="Fitzgerald M."/>
            <person name="Haas B."/>
            <person name="Abouelleil A."/>
            <person name="Alvarado L."/>
            <person name="Arachchi H.M."/>
            <person name="Berlin A."/>
            <person name="Chapman S.B."/>
            <person name="Gearin G."/>
            <person name="Goldberg J."/>
            <person name="Griggs A."/>
            <person name="Gujja S."/>
            <person name="Hansen M."/>
            <person name="Heiman D."/>
            <person name="Howarth C."/>
            <person name="Larimer J."/>
            <person name="Lui A."/>
            <person name="MacDonald P.J.P."/>
            <person name="McCowen C."/>
            <person name="Montmayeur A."/>
            <person name="Murphy C."/>
            <person name="Neiman D."/>
            <person name="Pearson M."/>
            <person name="Priest M."/>
            <person name="Roberts A."/>
            <person name="Saif S."/>
            <person name="Shea T."/>
            <person name="Sisk P."/>
            <person name="Stolte C."/>
            <person name="Sykes S."/>
            <person name="Wortman J."/>
            <person name="Nusbaum C."/>
            <person name="Birren B."/>
        </authorList>
    </citation>
    <scope>NUCLEOTIDE SEQUENCE [LARGE SCALE GENOMIC DNA]</scope>
    <source>
        <strain evidence="2 3">YIT 12061</strain>
    </source>
</reference>
<dbReference type="AlphaFoldDB" id="H1DFH9"/>
<dbReference type="SUPFAM" id="SSF55781">
    <property type="entry name" value="GAF domain-like"/>
    <property type="match status" value="1"/>
</dbReference>
<protein>
    <recommendedName>
        <fullName evidence="1">GAF domain-containing protein</fullName>
    </recommendedName>
</protein>
<accession>H1DFH9</accession>